<dbReference type="PANTHER" id="PTHR11473">
    <property type="entry name" value="AROMATIC AMINO ACID HYDROXYLASE"/>
    <property type="match status" value="1"/>
</dbReference>
<dbReference type="InterPro" id="IPR036951">
    <property type="entry name" value="ArAA_hydroxylase_sf"/>
</dbReference>
<dbReference type="Gene3D" id="1.10.800.10">
    <property type="entry name" value="Aromatic amino acid hydroxylase"/>
    <property type="match status" value="1"/>
</dbReference>
<evidence type="ECO:0000313" key="9">
    <source>
        <dbReference type="EMBL" id="GAL86949.1"/>
    </source>
</evidence>
<dbReference type="PRINTS" id="PR00372">
    <property type="entry name" value="FYWHYDRXLASE"/>
</dbReference>
<comment type="cofactor">
    <cofactor evidence="1 7">
        <name>Fe(2+)</name>
        <dbReference type="ChEBI" id="CHEBI:29033"/>
    </cofactor>
</comment>
<dbReference type="OrthoDB" id="9780502at2"/>
<gene>
    <name evidence="9" type="ORF">MYP_4179</name>
</gene>
<keyword evidence="5 7" id="KW-0408">Iron</keyword>
<dbReference type="PANTHER" id="PTHR11473:SF24">
    <property type="entry name" value="PHENYLALANINE-4-HYDROXYLASE"/>
    <property type="match status" value="1"/>
</dbReference>
<dbReference type="GO" id="GO:0005506">
    <property type="term" value="F:iron ion binding"/>
    <property type="evidence" value="ECO:0007669"/>
    <property type="project" value="InterPro"/>
</dbReference>
<feature type="binding site" evidence="7">
    <location>
        <position position="111"/>
    </location>
    <ligand>
        <name>Fe cation</name>
        <dbReference type="ChEBI" id="CHEBI:24875"/>
    </ligand>
</feature>
<evidence type="ECO:0000256" key="1">
    <source>
        <dbReference type="ARBA" id="ARBA00001954"/>
    </source>
</evidence>
<organism evidence="9 10">
    <name type="scientific">Sporocytophaga myxococcoides</name>
    <dbReference type="NCBI Taxonomy" id="153721"/>
    <lineage>
        <taxon>Bacteria</taxon>
        <taxon>Pseudomonadati</taxon>
        <taxon>Bacteroidota</taxon>
        <taxon>Cytophagia</taxon>
        <taxon>Cytophagales</taxon>
        <taxon>Cytophagaceae</taxon>
        <taxon>Sporocytophaga</taxon>
    </lineage>
</organism>
<comment type="similarity">
    <text evidence="2">Belongs to the biopterin-dependent aromatic amino acid hydroxylase family.</text>
</comment>
<evidence type="ECO:0000256" key="4">
    <source>
        <dbReference type="ARBA" id="ARBA00023002"/>
    </source>
</evidence>
<evidence type="ECO:0000256" key="6">
    <source>
        <dbReference type="ARBA" id="ARBA00023033"/>
    </source>
</evidence>
<evidence type="ECO:0000313" key="10">
    <source>
        <dbReference type="Proteomes" id="UP000030185"/>
    </source>
</evidence>
<sequence>MIKQSYSYTDQEQVIWTTLYSRIIQFLPETADDMVLQGIKRIGFPADQIPDFEDLNKKIKTFSDWEIVPLENMVEDKEFIGMLASKKYPCRTWIRSLEQTEQEEDVYDIFHDVIGHTPLLTIPSYCEYLTGLGKLALEYLENDNAISLLKRVYWHSIQFGIKASKQTLKIYGAHLLSSRSETAYSLSAGVPKYDFNVAKMMETPYIKNRFQERYFVINNYEELFNSLDLVKKELKNRI</sequence>
<protein>
    <submittedName>
        <fullName evidence="9">Phenylalanine 4-monooxygenase</fullName>
    </submittedName>
</protein>
<dbReference type="GO" id="GO:0016714">
    <property type="term" value="F:oxidoreductase activity, acting on paired donors, with incorporation or reduction of molecular oxygen, reduced pteridine as one donor, and incorporation of one atom of oxygen"/>
    <property type="evidence" value="ECO:0007669"/>
    <property type="project" value="InterPro"/>
</dbReference>
<comment type="caution">
    <text evidence="9">The sequence shown here is derived from an EMBL/GenBank/DDBJ whole genome shotgun (WGS) entry which is preliminary data.</text>
</comment>
<dbReference type="RefSeq" id="WP_045467552.1">
    <property type="nucleotide sequence ID" value="NZ_BBLT01000010.1"/>
</dbReference>
<dbReference type="Proteomes" id="UP000030185">
    <property type="component" value="Unassembled WGS sequence"/>
</dbReference>
<dbReference type="eggNOG" id="COG3186">
    <property type="taxonomic scope" value="Bacteria"/>
</dbReference>
<accession>A0A098LKD9</accession>
<keyword evidence="3 7" id="KW-0479">Metal-binding</keyword>
<evidence type="ECO:0000256" key="2">
    <source>
        <dbReference type="ARBA" id="ARBA00009712"/>
    </source>
</evidence>
<proteinExistence type="inferred from homology"/>
<dbReference type="EMBL" id="BBLT01000010">
    <property type="protein sequence ID" value="GAL86949.1"/>
    <property type="molecule type" value="Genomic_DNA"/>
</dbReference>
<evidence type="ECO:0000256" key="5">
    <source>
        <dbReference type="ARBA" id="ARBA00023004"/>
    </source>
</evidence>
<dbReference type="Pfam" id="PF00351">
    <property type="entry name" value="Biopterin_H"/>
    <property type="match status" value="1"/>
</dbReference>
<reference evidence="9 10" key="1">
    <citation type="submission" date="2014-09" db="EMBL/GenBank/DDBJ databases">
        <title>Sporocytophaga myxococcoides PG-01 genome sequencing.</title>
        <authorList>
            <person name="Liu L."/>
            <person name="Gao P.J."/>
            <person name="Chen G.J."/>
            <person name="Wang L.S."/>
        </authorList>
    </citation>
    <scope>NUCLEOTIDE SEQUENCE [LARGE SCALE GENOMIC DNA]</scope>
    <source>
        <strain evidence="9 10">PG-01</strain>
    </source>
</reference>
<keyword evidence="10" id="KW-1185">Reference proteome</keyword>
<dbReference type="SUPFAM" id="SSF56534">
    <property type="entry name" value="Aromatic aminoacid monoxygenases, catalytic and oligomerization domains"/>
    <property type="match status" value="1"/>
</dbReference>
<dbReference type="AlphaFoldDB" id="A0A098LKD9"/>
<dbReference type="InterPro" id="IPR001273">
    <property type="entry name" value="ArAA_hydroxylase"/>
</dbReference>
<evidence type="ECO:0000259" key="8">
    <source>
        <dbReference type="PROSITE" id="PS51410"/>
    </source>
</evidence>
<keyword evidence="6 9" id="KW-0503">Monooxygenase</keyword>
<name>A0A098LKD9_9BACT</name>
<evidence type="ECO:0000256" key="3">
    <source>
        <dbReference type="ARBA" id="ARBA00022723"/>
    </source>
</evidence>
<dbReference type="PROSITE" id="PS51410">
    <property type="entry name" value="BH4_AAA_HYDROXYL_2"/>
    <property type="match status" value="1"/>
</dbReference>
<dbReference type="InterPro" id="IPR036329">
    <property type="entry name" value="Aro-AA_hydroxylase_C_sf"/>
</dbReference>
<feature type="binding site" evidence="7">
    <location>
        <position position="116"/>
    </location>
    <ligand>
        <name>Fe cation</name>
        <dbReference type="ChEBI" id="CHEBI:24875"/>
    </ligand>
</feature>
<evidence type="ECO:0000256" key="7">
    <source>
        <dbReference type="PIRSR" id="PIRSR601273-2"/>
    </source>
</evidence>
<feature type="domain" description="Biopterin-dependent aromatic amino acid hydroxylase family profile" evidence="8">
    <location>
        <begin position="1"/>
        <end position="238"/>
    </location>
</feature>
<dbReference type="STRING" id="153721.MYP_4179"/>
<keyword evidence="4" id="KW-0560">Oxidoreductase</keyword>
<dbReference type="GO" id="GO:0009072">
    <property type="term" value="P:aromatic amino acid metabolic process"/>
    <property type="evidence" value="ECO:0007669"/>
    <property type="project" value="InterPro"/>
</dbReference>
<dbReference type="InterPro" id="IPR019774">
    <property type="entry name" value="Aromatic-AA_hydroxylase_C"/>
</dbReference>